<dbReference type="AlphaFoldDB" id="A0A6C0CG08"/>
<dbReference type="EMBL" id="MN739411">
    <property type="protein sequence ID" value="QHT03371.1"/>
    <property type="molecule type" value="Genomic_DNA"/>
</dbReference>
<reference evidence="1" key="1">
    <citation type="journal article" date="2020" name="Nature">
        <title>Giant virus diversity and host interactions through global metagenomics.</title>
        <authorList>
            <person name="Schulz F."/>
            <person name="Roux S."/>
            <person name="Paez-Espino D."/>
            <person name="Jungbluth S."/>
            <person name="Walsh D.A."/>
            <person name="Denef V.J."/>
            <person name="McMahon K.D."/>
            <person name="Konstantinidis K.T."/>
            <person name="Eloe-Fadrosh E.A."/>
            <person name="Kyrpides N.C."/>
            <person name="Woyke T."/>
        </authorList>
    </citation>
    <scope>NUCLEOTIDE SEQUENCE</scope>
    <source>
        <strain evidence="1">GVMAG-M-3300021079-18</strain>
    </source>
</reference>
<name>A0A6C0CG08_9ZZZZ</name>
<organism evidence="1">
    <name type="scientific">viral metagenome</name>
    <dbReference type="NCBI Taxonomy" id="1070528"/>
    <lineage>
        <taxon>unclassified sequences</taxon>
        <taxon>metagenomes</taxon>
        <taxon>organismal metagenomes</taxon>
    </lineage>
</organism>
<evidence type="ECO:0000313" key="1">
    <source>
        <dbReference type="EMBL" id="QHT03371.1"/>
    </source>
</evidence>
<proteinExistence type="predicted"/>
<protein>
    <submittedName>
        <fullName evidence="1">Uncharacterized protein</fullName>
    </submittedName>
</protein>
<sequence length="30" mass="3641">MSTRFLIKPLDKIFDHRGNKLFDQTSRQTF</sequence>
<accession>A0A6C0CG08</accession>